<evidence type="ECO:0000256" key="2">
    <source>
        <dbReference type="SAM" id="MobiDB-lite"/>
    </source>
</evidence>
<feature type="coiled-coil region" evidence="1">
    <location>
        <begin position="100"/>
        <end position="197"/>
    </location>
</feature>
<evidence type="ECO:0000256" key="1">
    <source>
        <dbReference type="SAM" id="Coils"/>
    </source>
</evidence>
<feature type="compositionally biased region" description="Pro residues" evidence="2">
    <location>
        <begin position="319"/>
        <end position="330"/>
    </location>
</feature>
<proteinExistence type="predicted"/>
<evidence type="ECO:0000313" key="3">
    <source>
        <dbReference type="EMBL" id="TFY62866.1"/>
    </source>
</evidence>
<reference evidence="3 4" key="1">
    <citation type="submission" date="2019-01" db="EMBL/GenBank/DDBJ databases">
        <title>Genome sequencing of the rare red list fungi Fomitopsis rosea.</title>
        <authorList>
            <person name="Buettner E."/>
            <person name="Kellner H."/>
        </authorList>
    </citation>
    <scope>NUCLEOTIDE SEQUENCE [LARGE SCALE GENOMIC DNA]</scope>
    <source>
        <strain evidence="3 4">DSM 105464</strain>
    </source>
</reference>
<feature type="compositionally biased region" description="Basic and acidic residues" evidence="2">
    <location>
        <begin position="287"/>
        <end position="303"/>
    </location>
</feature>
<feature type="region of interest" description="Disordered" evidence="2">
    <location>
        <begin position="598"/>
        <end position="639"/>
    </location>
</feature>
<comment type="caution">
    <text evidence="3">The sequence shown here is derived from an EMBL/GenBank/DDBJ whole genome shotgun (WGS) entry which is preliminary data.</text>
</comment>
<name>A0A4Y9YJY5_9APHY</name>
<keyword evidence="1" id="KW-0175">Coiled coil</keyword>
<organism evidence="3 4">
    <name type="scientific">Rhodofomes roseus</name>
    <dbReference type="NCBI Taxonomy" id="34475"/>
    <lineage>
        <taxon>Eukaryota</taxon>
        <taxon>Fungi</taxon>
        <taxon>Dikarya</taxon>
        <taxon>Basidiomycota</taxon>
        <taxon>Agaricomycotina</taxon>
        <taxon>Agaricomycetes</taxon>
        <taxon>Polyporales</taxon>
        <taxon>Rhodofomes</taxon>
    </lineage>
</organism>
<dbReference type="AlphaFoldDB" id="A0A4Y9YJY5"/>
<feature type="region of interest" description="Disordered" evidence="2">
    <location>
        <begin position="724"/>
        <end position="743"/>
    </location>
</feature>
<feature type="region of interest" description="Disordered" evidence="2">
    <location>
        <begin position="1"/>
        <end position="60"/>
    </location>
</feature>
<dbReference type="EMBL" id="SEKV01000150">
    <property type="protein sequence ID" value="TFY62866.1"/>
    <property type="molecule type" value="Genomic_DNA"/>
</dbReference>
<evidence type="ECO:0000313" key="4">
    <source>
        <dbReference type="Proteomes" id="UP000298390"/>
    </source>
</evidence>
<feature type="region of interest" description="Disordered" evidence="2">
    <location>
        <begin position="236"/>
        <end position="375"/>
    </location>
</feature>
<feature type="compositionally biased region" description="Low complexity" evidence="2">
    <location>
        <begin position="28"/>
        <end position="55"/>
    </location>
</feature>
<feature type="region of interest" description="Disordered" evidence="2">
    <location>
        <begin position="463"/>
        <end position="522"/>
    </location>
</feature>
<protein>
    <submittedName>
        <fullName evidence="3">Uncharacterized protein</fullName>
    </submittedName>
</protein>
<gene>
    <name evidence="3" type="ORF">EVJ58_g3597</name>
</gene>
<sequence>MFPLIEDEGRTEYPFPPVPPTAMDAVEPSSSSSDTLPSAPSRIGSRSSRSSPAPAQHLPRERDYAYDHDHSWAGASGKAKLLARLMTRSERDANHYRSMLMLANERLEHETRRADDAEQRAIDTLQRLRQARDQIAQAHSDVSRANEETRLWKLRVEEAQREISRAQEIVDRLEQDKLDAEAEAARARTLARKLKEEKVIARAREEGRQQGFQEGLSKGREMNYYEARAVGITSRNEPGRYTRRPAVVDDMSDEEEQDENATGSGSQPEEIIPITRSPPPQTWRPPSRSEETRSTMRSPRREPTSPIRVRSPRIAAPSPVHPSVPPPATTPNPVSVLDPSVGRSRSRQDEAINPIPIHNAVPSPSHPPVDIPPDNWIPYMSSDNVIELPPPHEMTKPLTPRASSSSLIEATMRVPASSATTYEQPVRARDYAYTAGAGPSQPYGSAFSPLSKASTAISQYEIVSSRGDRQRSASHGRSPSDMLAGLRDMISSPSGRKTPARQAREDSPRGPRPKEEPFMEASHPDEWIRRLVANLAPWTDYSGRSGKIEHLPAAEYRTSKSSLRYVVDFWDQYGADQLAAAVDEGCVTSILWGHPLPASHAEPGDVPHGSPKSGSRAQLHRSSVDGEQGQTRPSALARGLHSARGASTSWLCAPYPTRTAASGHSSHEQVGYSLRAHLFGHGPELFVQDRFHAVTDHQQFTQIRDAEACDTQTSFWADVRGGTASARRSLPRPAGEASDTGRCHRHTASTVASALDDAQRKKRELIGGTISPLDTAATLASTSVKLKDTPFLMYVGVSSKQSRHYN</sequence>
<feature type="compositionally biased region" description="Acidic residues" evidence="2">
    <location>
        <begin position="250"/>
        <end position="259"/>
    </location>
</feature>
<feature type="compositionally biased region" description="Basic and acidic residues" evidence="2">
    <location>
        <begin position="502"/>
        <end position="522"/>
    </location>
</feature>
<dbReference type="STRING" id="34475.A0A4Y9YJY5"/>
<dbReference type="Proteomes" id="UP000298390">
    <property type="component" value="Unassembled WGS sequence"/>
</dbReference>
<accession>A0A4Y9YJY5</accession>
<feature type="region of interest" description="Disordered" evidence="2">
    <location>
        <begin position="387"/>
        <end position="410"/>
    </location>
</feature>